<dbReference type="Pfam" id="PF21263">
    <property type="entry name" value="Acyl-CoA-dh_C"/>
    <property type="match status" value="1"/>
</dbReference>
<evidence type="ECO:0000259" key="9">
    <source>
        <dbReference type="Pfam" id="PF02770"/>
    </source>
</evidence>
<evidence type="ECO:0000256" key="4">
    <source>
        <dbReference type="ARBA" id="ARBA00022827"/>
    </source>
</evidence>
<dbReference type="Pfam" id="PF00441">
    <property type="entry name" value="Acyl-CoA_dh_1"/>
    <property type="match status" value="1"/>
</dbReference>
<dbReference type="InterPro" id="IPR006091">
    <property type="entry name" value="Acyl-CoA_Oxase/DH_mid-dom"/>
</dbReference>
<dbReference type="FunFam" id="2.40.110.10:FF:000006">
    <property type="entry name" value="very long-chain specific acyl-CoA dehydrogenase, mitochondrial"/>
    <property type="match status" value="1"/>
</dbReference>
<dbReference type="SUPFAM" id="SSF56645">
    <property type="entry name" value="Acyl-CoA dehydrogenase NM domain-like"/>
    <property type="match status" value="1"/>
</dbReference>
<dbReference type="FunFam" id="1.10.540.10:FF:000001">
    <property type="entry name" value="Very long-chain-specific acyl-CoA dehydrogenase, mitochondrial"/>
    <property type="match status" value="1"/>
</dbReference>
<evidence type="ECO:0000313" key="13">
    <source>
        <dbReference type="Proteomes" id="UP001329915"/>
    </source>
</evidence>
<dbReference type="SUPFAM" id="SSF47203">
    <property type="entry name" value="Acyl-CoA dehydrogenase C-terminal domain-like"/>
    <property type="match status" value="1"/>
</dbReference>
<evidence type="ECO:0000259" key="10">
    <source>
        <dbReference type="Pfam" id="PF02771"/>
    </source>
</evidence>
<dbReference type="RefSeq" id="WP_366924554.1">
    <property type="nucleotide sequence ID" value="NZ_CP121694.1"/>
</dbReference>
<sequence length="591" mass="64197">MSGEFVKGGSFIIDGAKPQDVFTPEDFTEEHKMIAETAASFVAGEVEPNLDDLEAQKEGLMPELLRKAAELGLLGADVPEDFGGMELDKISSMLITENLVRGGSFSLGHGAHTGIGSLPIVFFGNRAQKEKYLPALASGEKFAAYALTEPGAGSDALSAKSKAVLSEDGKYYILNGAKQFITNAGFADVFVTYAKIDGEKFTSFIVDADSEGLSLGVEEKKLGIKGSSTRSVIFEDVKVPVENVLYGIGKGHVVAFNILNIGRYKLALGCIGSSKIALEYAVKYANERKQFNVPISSFGLIKEKIGMMAAKIYASESMAYRSGGLIDDILHGIDMNADDAGLKAAEGISEYAIECSINKIHGSEVLDFCSDETLQIYGGYGYTQEYPAERFYRDSRINRIFEGTNEINRLIIPGTLLRKAMKGELPLLAAAQKLMGELMTPSMPVEDGSYLGEQKQIVEKAKKMVLMVAGTAAQKYGDKLQHQQEILGRAADMIVEVFAMESALLRTLKAYEKDGEEATAAKKALTEAYINDAIGKMELWAKEALAAVEDGDMLRTQLAALRKLSRYTPINSVKVKREVADRVIKAEKYIV</sequence>
<evidence type="ECO:0000256" key="2">
    <source>
        <dbReference type="ARBA" id="ARBA00009347"/>
    </source>
</evidence>
<dbReference type="Proteomes" id="UP001329915">
    <property type="component" value="Chromosome"/>
</dbReference>
<dbReference type="InterPro" id="IPR009075">
    <property type="entry name" value="AcylCo_DH/oxidase_C"/>
</dbReference>
<evidence type="ECO:0000256" key="6">
    <source>
        <dbReference type="ARBA" id="ARBA00052546"/>
    </source>
</evidence>
<evidence type="ECO:0000256" key="1">
    <source>
        <dbReference type="ARBA" id="ARBA00001974"/>
    </source>
</evidence>
<dbReference type="Gene3D" id="1.20.140.10">
    <property type="entry name" value="Butyryl-CoA Dehydrogenase, subunit A, domain 3"/>
    <property type="match status" value="2"/>
</dbReference>
<feature type="domain" description="Acyl-CoA oxidase/dehydrogenase middle" evidence="9">
    <location>
        <begin position="144"/>
        <end position="237"/>
    </location>
</feature>
<comment type="catalytic activity">
    <reaction evidence="6">
        <text>a 2,3-saturated acyl-CoA + A = a 2,3-dehydroacyl-CoA + AH2</text>
        <dbReference type="Rhea" id="RHEA:48608"/>
        <dbReference type="ChEBI" id="CHEBI:13193"/>
        <dbReference type="ChEBI" id="CHEBI:17499"/>
        <dbReference type="ChEBI" id="CHEBI:60015"/>
        <dbReference type="ChEBI" id="CHEBI:65111"/>
    </reaction>
</comment>
<evidence type="ECO:0000313" key="12">
    <source>
        <dbReference type="EMBL" id="WRO21723.1"/>
    </source>
</evidence>
<name>A0AAU0UMA8_9FIRM</name>
<feature type="domain" description="Acyl-CoA dehydrogenase/oxidase N-terminal" evidence="10">
    <location>
        <begin position="28"/>
        <end position="140"/>
    </location>
</feature>
<evidence type="ECO:0000256" key="3">
    <source>
        <dbReference type="ARBA" id="ARBA00022630"/>
    </source>
</evidence>
<gene>
    <name evidence="12" type="ORF">MFMK1_001535</name>
</gene>
<dbReference type="Gene3D" id="1.10.540.10">
    <property type="entry name" value="Acyl-CoA dehydrogenase/oxidase, N-terminal domain"/>
    <property type="match status" value="1"/>
</dbReference>
<dbReference type="Pfam" id="PF02770">
    <property type="entry name" value="Acyl-CoA_dh_M"/>
    <property type="match status" value="1"/>
</dbReference>
<comment type="cofactor">
    <cofactor evidence="1 7">
        <name>FAD</name>
        <dbReference type="ChEBI" id="CHEBI:57692"/>
    </cofactor>
</comment>
<comment type="similarity">
    <text evidence="2 7">Belongs to the acyl-CoA dehydrogenase family.</text>
</comment>
<dbReference type="InterPro" id="IPR013786">
    <property type="entry name" value="AcylCoA_DH/ox_N"/>
</dbReference>
<accession>A0AAU0UMA8</accession>
<dbReference type="InterPro" id="IPR046373">
    <property type="entry name" value="Acyl-CoA_Oxase/DH_mid-dom_sf"/>
</dbReference>
<feature type="domain" description="Acyl-CoA dehydrogenase/oxidase C-terminal" evidence="8">
    <location>
        <begin position="249"/>
        <end position="412"/>
    </location>
</feature>
<dbReference type="PANTHER" id="PTHR43884:SF12">
    <property type="entry name" value="ISOVALERYL-COA DEHYDROGENASE, MITOCHONDRIAL-RELATED"/>
    <property type="match status" value="1"/>
</dbReference>
<evidence type="ECO:0000256" key="7">
    <source>
        <dbReference type="RuleBase" id="RU362125"/>
    </source>
</evidence>
<dbReference type="EMBL" id="CP121694">
    <property type="protein sequence ID" value="WRO21723.1"/>
    <property type="molecule type" value="Genomic_DNA"/>
</dbReference>
<dbReference type="InterPro" id="IPR006089">
    <property type="entry name" value="Acyl-CoA_DH_CS"/>
</dbReference>
<proteinExistence type="inferred from homology"/>
<evidence type="ECO:0000256" key="5">
    <source>
        <dbReference type="ARBA" id="ARBA00023002"/>
    </source>
</evidence>
<dbReference type="KEGG" id="dbc:MFMK1_001535"/>
<dbReference type="Pfam" id="PF02771">
    <property type="entry name" value="Acyl-CoA_dh_N"/>
    <property type="match status" value="1"/>
</dbReference>
<dbReference type="PROSITE" id="PS00072">
    <property type="entry name" value="ACYL_COA_DH_1"/>
    <property type="match status" value="1"/>
</dbReference>
<dbReference type="AlphaFoldDB" id="A0AAU0UMA8"/>
<evidence type="ECO:0000259" key="8">
    <source>
        <dbReference type="Pfam" id="PF00441"/>
    </source>
</evidence>
<dbReference type="FunFam" id="1.20.140.10:FF:000019">
    <property type="entry name" value="Acyl-CoA dehydrogenase"/>
    <property type="match status" value="1"/>
</dbReference>
<keyword evidence="3 7" id="KW-0285">Flavoprotein</keyword>
<dbReference type="GO" id="GO:0050660">
    <property type="term" value="F:flavin adenine dinucleotide binding"/>
    <property type="evidence" value="ECO:0007669"/>
    <property type="project" value="InterPro"/>
</dbReference>
<dbReference type="GO" id="GO:0003995">
    <property type="term" value="F:acyl-CoA dehydrogenase activity"/>
    <property type="evidence" value="ECO:0007669"/>
    <property type="project" value="InterPro"/>
</dbReference>
<evidence type="ECO:0000259" key="11">
    <source>
        <dbReference type="Pfam" id="PF21263"/>
    </source>
</evidence>
<dbReference type="PROSITE" id="PS00073">
    <property type="entry name" value="ACYL_COA_DH_2"/>
    <property type="match status" value="1"/>
</dbReference>
<keyword evidence="5 7" id="KW-0560">Oxidoreductase</keyword>
<keyword evidence="13" id="KW-1185">Reference proteome</keyword>
<dbReference type="InterPro" id="IPR049426">
    <property type="entry name" value="Acyl-CoA-dh-like_C"/>
</dbReference>
<reference evidence="12 13" key="1">
    <citation type="submission" date="2023-04" db="EMBL/GenBank/DDBJ databases">
        <authorList>
            <person name="Hsu D."/>
        </authorList>
    </citation>
    <scope>NUCLEOTIDE SEQUENCE [LARGE SCALE GENOMIC DNA]</scope>
    <source>
        <strain evidence="12 13">MK1</strain>
    </source>
</reference>
<dbReference type="InterPro" id="IPR036250">
    <property type="entry name" value="AcylCo_DH-like_C"/>
</dbReference>
<dbReference type="InterPro" id="IPR009100">
    <property type="entry name" value="AcylCoA_DH/oxidase_NM_dom_sf"/>
</dbReference>
<dbReference type="InterPro" id="IPR037069">
    <property type="entry name" value="AcylCoA_DH/ox_N_sf"/>
</dbReference>
<feature type="domain" description="Acyl-CoA dehydrogenase-like C-terminal" evidence="11">
    <location>
        <begin position="460"/>
        <end position="563"/>
    </location>
</feature>
<dbReference type="PANTHER" id="PTHR43884">
    <property type="entry name" value="ACYL-COA DEHYDROGENASE"/>
    <property type="match status" value="1"/>
</dbReference>
<dbReference type="Gene3D" id="2.40.110.10">
    <property type="entry name" value="Butyryl-CoA Dehydrogenase, subunit A, domain 2"/>
    <property type="match status" value="1"/>
</dbReference>
<keyword evidence="4 7" id="KW-0274">FAD</keyword>
<protein>
    <submittedName>
        <fullName evidence="12">Acyl-CoA dehydrogenase family protein</fullName>
    </submittedName>
</protein>
<organism evidence="12 13">
    <name type="scientific">Metallumcola ferriviriculae</name>
    <dbReference type="NCBI Taxonomy" id="3039180"/>
    <lineage>
        <taxon>Bacteria</taxon>
        <taxon>Bacillati</taxon>
        <taxon>Bacillota</taxon>
        <taxon>Clostridia</taxon>
        <taxon>Neomoorellales</taxon>
        <taxon>Desulfitibacteraceae</taxon>
        <taxon>Metallumcola</taxon>
    </lineage>
</organism>